<dbReference type="EMBL" id="BPVZ01000095">
    <property type="protein sequence ID" value="GKV32384.1"/>
    <property type="molecule type" value="Genomic_DNA"/>
</dbReference>
<comment type="caution">
    <text evidence="1">The sequence shown here is derived from an EMBL/GenBank/DDBJ whole genome shotgun (WGS) entry which is preliminary data.</text>
</comment>
<proteinExistence type="predicted"/>
<reference evidence="1 2" key="1">
    <citation type="journal article" date="2021" name="Commun. Biol.">
        <title>The genome of Shorea leprosula (Dipterocarpaceae) highlights the ecological relevance of drought in aseasonal tropical rainforests.</title>
        <authorList>
            <person name="Ng K.K.S."/>
            <person name="Kobayashi M.J."/>
            <person name="Fawcett J.A."/>
            <person name="Hatakeyama M."/>
            <person name="Paape T."/>
            <person name="Ng C.H."/>
            <person name="Ang C.C."/>
            <person name="Tnah L.H."/>
            <person name="Lee C.T."/>
            <person name="Nishiyama T."/>
            <person name="Sese J."/>
            <person name="O'Brien M.J."/>
            <person name="Copetti D."/>
            <person name="Mohd Noor M.I."/>
            <person name="Ong R.C."/>
            <person name="Putra M."/>
            <person name="Sireger I.Z."/>
            <person name="Indrioko S."/>
            <person name="Kosugi Y."/>
            <person name="Izuno A."/>
            <person name="Isagi Y."/>
            <person name="Lee S.L."/>
            <person name="Shimizu K.K."/>
        </authorList>
    </citation>
    <scope>NUCLEOTIDE SEQUENCE [LARGE SCALE GENOMIC DNA]</scope>
    <source>
        <strain evidence="1">214</strain>
    </source>
</reference>
<sequence>MGGGDDKGVLWGIGEGDWASKLQSTGVQAGIEYSHSRPWPFVVFFCWCQKFFPSLIRKSDKGDKKFGFDISILVSY</sequence>
<evidence type="ECO:0000313" key="1">
    <source>
        <dbReference type="EMBL" id="GKV32384.1"/>
    </source>
</evidence>
<evidence type="ECO:0000313" key="2">
    <source>
        <dbReference type="Proteomes" id="UP001054252"/>
    </source>
</evidence>
<protein>
    <submittedName>
        <fullName evidence="1">Uncharacterized protein</fullName>
    </submittedName>
</protein>
<organism evidence="1 2">
    <name type="scientific">Rubroshorea leprosula</name>
    <dbReference type="NCBI Taxonomy" id="152421"/>
    <lineage>
        <taxon>Eukaryota</taxon>
        <taxon>Viridiplantae</taxon>
        <taxon>Streptophyta</taxon>
        <taxon>Embryophyta</taxon>
        <taxon>Tracheophyta</taxon>
        <taxon>Spermatophyta</taxon>
        <taxon>Magnoliopsida</taxon>
        <taxon>eudicotyledons</taxon>
        <taxon>Gunneridae</taxon>
        <taxon>Pentapetalae</taxon>
        <taxon>rosids</taxon>
        <taxon>malvids</taxon>
        <taxon>Malvales</taxon>
        <taxon>Dipterocarpaceae</taxon>
        <taxon>Rubroshorea</taxon>
    </lineage>
</organism>
<name>A0AAV5L5J9_9ROSI</name>
<keyword evidence="2" id="KW-1185">Reference proteome</keyword>
<accession>A0AAV5L5J9</accession>
<dbReference type="AlphaFoldDB" id="A0AAV5L5J9"/>
<gene>
    <name evidence="1" type="ORF">SLEP1_g40995</name>
</gene>
<dbReference type="Proteomes" id="UP001054252">
    <property type="component" value="Unassembled WGS sequence"/>
</dbReference>